<feature type="transmembrane region" description="Helical" evidence="1">
    <location>
        <begin position="268"/>
        <end position="284"/>
    </location>
</feature>
<keyword evidence="1" id="KW-1133">Transmembrane helix</keyword>
<dbReference type="PROSITE" id="PS50053">
    <property type="entry name" value="UBIQUITIN_2"/>
    <property type="match status" value="1"/>
</dbReference>
<dbReference type="EMBL" id="HBHC01000672">
    <property type="protein sequence ID" value="CAD9650276.1"/>
    <property type="molecule type" value="Transcribed_RNA"/>
</dbReference>
<feature type="transmembrane region" description="Helical" evidence="1">
    <location>
        <begin position="198"/>
        <end position="224"/>
    </location>
</feature>
<evidence type="ECO:0000313" key="3">
    <source>
        <dbReference type="EMBL" id="CAD9650276.1"/>
    </source>
</evidence>
<dbReference type="InterPro" id="IPR000626">
    <property type="entry name" value="Ubiquitin-like_dom"/>
</dbReference>
<name>A0A7S2VUL7_9EUKA</name>
<dbReference type="AlphaFoldDB" id="A0A7S2VUL7"/>
<dbReference type="SUPFAM" id="SSF54236">
    <property type="entry name" value="Ubiquitin-like"/>
    <property type="match status" value="1"/>
</dbReference>
<dbReference type="Gene3D" id="3.10.20.90">
    <property type="entry name" value="Phosphatidylinositol 3-kinase Catalytic Subunit, Chain A, domain 1"/>
    <property type="match status" value="1"/>
</dbReference>
<feature type="domain" description="Ubiquitin-like" evidence="2">
    <location>
        <begin position="3"/>
        <end position="83"/>
    </location>
</feature>
<sequence length="286" mass="31566">MHIRLEIKHAGSGETKSVVVEKRRNVSHLQGKIREIWPGKFRHTMLNSVLIHKGVALEGVFSLEECGIADGDFLTMVIRKTCPDPKCMKVLGELATSCPRCGSKLVRQGSQLRVDMSPARERTIVRKTSAFAPYLFVIGGIVIGIYCSAFSQTPERQVSATESGIQEENYRDFELDVGYMKDGHDRRNPFLVSLGFSVFQLLLCSSLVLGTIAFSVICWLFYTLKCCTSSSGFQNAMCCVMILLGAGALGVMSVFCLVILHIIASPLVLLWFVLGGIMIARLVCNF</sequence>
<keyword evidence="1" id="KW-0812">Transmembrane</keyword>
<evidence type="ECO:0000259" key="2">
    <source>
        <dbReference type="PROSITE" id="PS50053"/>
    </source>
</evidence>
<feature type="transmembrane region" description="Helical" evidence="1">
    <location>
        <begin position="236"/>
        <end position="262"/>
    </location>
</feature>
<feature type="transmembrane region" description="Helical" evidence="1">
    <location>
        <begin position="130"/>
        <end position="151"/>
    </location>
</feature>
<organism evidence="3">
    <name type="scientific">Norrisiella sphaerica</name>
    <dbReference type="NCBI Taxonomy" id="552664"/>
    <lineage>
        <taxon>Eukaryota</taxon>
        <taxon>Sar</taxon>
        <taxon>Rhizaria</taxon>
        <taxon>Cercozoa</taxon>
        <taxon>Chlorarachniophyceae</taxon>
        <taxon>Norrisiella</taxon>
    </lineage>
</organism>
<keyword evidence="1" id="KW-0472">Membrane</keyword>
<gene>
    <name evidence="3" type="ORF">NSPH01132_LOCUS373</name>
</gene>
<evidence type="ECO:0000256" key="1">
    <source>
        <dbReference type="SAM" id="Phobius"/>
    </source>
</evidence>
<protein>
    <recommendedName>
        <fullName evidence="2">Ubiquitin-like domain-containing protein</fullName>
    </recommendedName>
</protein>
<proteinExistence type="predicted"/>
<dbReference type="InterPro" id="IPR029071">
    <property type="entry name" value="Ubiquitin-like_domsf"/>
</dbReference>
<reference evidence="3" key="1">
    <citation type="submission" date="2021-01" db="EMBL/GenBank/DDBJ databases">
        <authorList>
            <person name="Corre E."/>
            <person name="Pelletier E."/>
            <person name="Niang G."/>
            <person name="Scheremetjew M."/>
            <person name="Finn R."/>
            <person name="Kale V."/>
            <person name="Holt S."/>
            <person name="Cochrane G."/>
            <person name="Meng A."/>
            <person name="Brown T."/>
            <person name="Cohen L."/>
        </authorList>
    </citation>
    <scope>NUCLEOTIDE SEQUENCE</scope>
    <source>
        <strain evidence="3">BC52</strain>
    </source>
</reference>
<accession>A0A7S2VUL7</accession>